<dbReference type="Gene3D" id="3.30.750.24">
    <property type="entry name" value="STAS domain"/>
    <property type="match status" value="1"/>
</dbReference>
<keyword evidence="3" id="KW-1185">Reference proteome</keyword>
<dbReference type="RefSeq" id="WP_344086580.1">
    <property type="nucleotide sequence ID" value="NZ_BAAAPO010000042.1"/>
</dbReference>
<dbReference type="PANTHER" id="PTHR33495">
    <property type="entry name" value="ANTI-SIGMA FACTOR ANTAGONIST TM_1081-RELATED-RELATED"/>
    <property type="match status" value="1"/>
</dbReference>
<sequence>MGTAALRERTVSVHLAPHDDGMLVTIVGSIDVHTAADLRADLHAIIDDGEGALLLDLARAEVRDSTGLGLLLECRRRGRRLGREMRLIALSPHSERLLRRLALSRQYGAARPAYR</sequence>
<dbReference type="SUPFAM" id="SSF52091">
    <property type="entry name" value="SpoIIaa-like"/>
    <property type="match status" value="1"/>
</dbReference>
<dbReference type="InterPro" id="IPR036513">
    <property type="entry name" value="STAS_dom_sf"/>
</dbReference>
<protein>
    <recommendedName>
        <fullName evidence="1">STAS domain-containing protein</fullName>
    </recommendedName>
</protein>
<evidence type="ECO:0000259" key="1">
    <source>
        <dbReference type="PROSITE" id="PS50801"/>
    </source>
</evidence>
<evidence type="ECO:0000313" key="2">
    <source>
        <dbReference type="EMBL" id="GAA1802347.1"/>
    </source>
</evidence>
<proteinExistence type="predicted"/>
<organism evidence="2 3">
    <name type="scientific">Nostocoides veronense</name>
    <dbReference type="NCBI Taxonomy" id="330836"/>
    <lineage>
        <taxon>Bacteria</taxon>
        <taxon>Bacillati</taxon>
        <taxon>Actinomycetota</taxon>
        <taxon>Actinomycetes</taxon>
        <taxon>Micrococcales</taxon>
        <taxon>Intrasporangiaceae</taxon>
        <taxon>Nostocoides</taxon>
    </lineage>
</organism>
<dbReference type="InterPro" id="IPR002645">
    <property type="entry name" value="STAS_dom"/>
</dbReference>
<comment type="caution">
    <text evidence="2">The sequence shown here is derived from an EMBL/GenBank/DDBJ whole genome shotgun (WGS) entry which is preliminary data.</text>
</comment>
<name>A0ABN2LXI3_9MICO</name>
<evidence type="ECO:0000313" key="3">
    <source>
        <dbReference type="Proteomes" id="UP001499938"/>
    </source>
</evidence>
<dbReference type="PROSITE" id="PS50801">
    <property type="entry name" value="STAS"/>
    <property type="match status" value="1"/>
</dbReference>
<accession>A0ABN2LXI3</accession>
<dbReference type="Proteomes" id="UP001499938">
    <property type="component" value="Unassembled WGS sequence"/>
</dbReference>
<dbReference type="PANTHER" id="PTHR33495:SF2">
    <property type="entry name" value="ANTI-SIGMA FACTOR ANTAGONIST TM_1081-RELATED"/>
    <property type="match status" value="1"/>
</dbReference>
<gene>
    <name evidence="2" type="ORF">GCM10009811_27660</name>
</gene>
<dbReference type="Pfam" id="PF01740">
    <property type="entry name" value="STAS"/>
    <property type="match status" value="1"/>
</dbReference>
<feature type="domain" description="STAS" evidence="1">
    <location>
        <begin position="11"/>
        <end position="115"/>
    </location>
</feature>
<dbReference type="EMBL" id="BAAAPO010000042">
    <property type="protein sequence ID" value="GAA1802347.1"/>
    <property type="molecule type" value="Genomic_DNA"/>
</dbReference>
<reference evidence="2 3" key="1">
    <citation type="journal article" date="2019" name="Int. J. Syst. Evol. Microbiol.">
        <title>The Global Catalogue of Microorganisms (GCM) 10K type strain sequencing project: providing services to taxonomists for standard genome sequencing and annotation.</title>
        <authorList>
            <consortium name="The Broad Institute Genomics Platform"/>
            <consortium name="The Broad Institute Genome Sequencing Center for Infectious Disease"/>
            <person name="Wu L."/>
            <person name="Ma J."/>
        </authorList>
    </citation>
    <scope>NUCLEOTIDE SEQUENCE [LARGE SCALE GENOMIC DNA]</scope>
    <source>
        <strain evidence="2 3">JCM 15592</strain>
    </source>
</reference>
<dbReference type="CDD" id="cd07043">
    <property type="entry name" value="STAS_anti-anti-sigma_factors"/>
    <property type="match status" value="1"/>
</dbReference>